<dbReference type="PATRIC" id="fig|1346791.3.peg.2622"/>
<comment type="caution">
    <text evidence="2">The sequence shown here is derived from an EMBL/GenBank/DDBJ whole genome shotgun (WGS) entry which is preliminary data.</text>
</comment>
<dbReference type="InterPro" id="IPR019027">
    <property type="entry name" value="Pilus_biogenesis_CpaD-related"/>
</dbReference>
<evidence type="ECO:0008006" key="4">
    <source>
        <dbReference type="Google" id="ProtNLM"/>
    </source>
</evidence>
<evidence type="ECO:0000313" key="3">
    <source>
        <dbReference type="Proteomes" id="UP000015523"/>
    </source>
</evidence>
<evidence type="ECO:0000313" key="2">
    <source>
        <dbReference type="EMBL" id="EQB31663.1"/>
    </source>
</evidence>
<dbReference type="Pfam" id="PF09476">
    <property type="entry name" value="Pilus_CpaD"/>
    <property type="match status" value="1"/>
</dbReference>
<protein>
    <recommendedName>
        <fullName evidence="4">Flp pilus assembly protein CpaD</fullName>
    </recommendedName>
</protein>
<keyword evidence="3" id="KW-1185">Reference proteome</keyword>
<dbReference type="Proteomes" id="UP000015523">
    <property type="component" value="Unassembled WGS sequence"/>
</dbReference>
<dbReference type="AlphaFoldDB" id="T0KE81"/>
<name>T0KE81_9SPHN</name>
<dbReference type="RefSeq" id="WP_021318516.1">
    <property type="nucleotide sequence ID" value="NZ_AUWY01000092.1"/>
</dbReference>
<feature type="chain" id="PRO_5004565929" description="Flp pilus assembly protein CpaD" evidence="1">
    <location>
        <begin position="29"/>
        <end position="220"/>
    </location>
</feature>
<proteinExistence type="predicted"/>
<gene>
    <name evidence="2" type="ORF">M529_13625</name>
</gene>
<organism evidence="2 3">
    <name type="scientific">Sphingobium ummariense RL-3</name>
    <dbReference type="NCBI Taxonomy" id="1346791"/>
    <lineage>
        <taxon>Bacteria</taxon>
        <taxon>Pseudomonadati</taxon>
        <taxon>Pseudomonadota</taxon>
        <taxon>Alphaproteobacteria</taxon>
        <taxon>Sphingomonadales</taxon>
        <taxon>Sphingomonadaceae</taxon>
        <taxon>Sphingobium</taxon>
    </lineage>
</organism>
<evidence type="ECO:0000256" key="1">
    <source>
        <dbReference type="SAM" id="SignalP"/>
    </source>
</evidence>
<dbReference type="EMBL" id="AUWY01000092">
    <property type="protein sequence ID" value="EQB31663.1"/>
    <property type="molecule type" value="Genomic_DNA"/>
</dbReference>
<dbReference type="OrthoDB" id="9802674at2"/>
<dbReference type="eggNOG" id="COG5461">
    <property type="taxonomic scope" value="Bacteria"/>
</dbReference>
<reference evidence="2 3" key="1">
    <citation type="journal article" date="2013" name="Genome Announc.">
        <title>Draft Genome Sequence of Sphingobium ummariense Strain RL-3, a Hexachlorocyclohexane-Degrading Bacterium.</title>
        <authorList>
            <person name="Kohli P."/>
            <person name="Dua A."/>
            <person name="Sangwan N."/>
            <person name="Oldach P."/>
            <person name="Khurana J.P."/>
            <person name="Lal R."/>
        </authorList>
    </citation>
    <scope>NUCLEOTIDE SEQUENCE [LARGE SCALE GENOMIC DNA]</scope>
    <source>
        <strain evidence="2 3">RL-3</strain>
    </source>
</reference>
<feature type="signal peptide" evidence="1">
    <location>
        <begin position="1"/>
        <end position="28"/>
    </location>
</feature>
<accession>T0KE81</accession>
<keyword evidence="1" id="KW-0732">Signal</keyword>
<dbReference type="STRING" id="1346791.M529_13625"/>
<sequence length="220" mass="22826">MTAQSTTGKSMAAFVRFGALALMTLPLAACYGTANRGVESVHQPVVSHAAYTFDVQAGGGLSPSEARRLDDWFTSIGLSYGDQVAIVTDAGYYSPELREGVADIAARRGLLVAEDSSAIAGTAPEGMVRLIVRRATASVPGCPNWSDKAESDGQLGTSTNFGCGVNSNFAAMVANPEDLVRGQGTDSELRTATSNRAISTYRDRAPSGAGDLKQITAGAQ</sequence>